<dbReference type="SUPFAM" id="SSF88659">
    <property type="entry name" value="Sigma3 and sigma4 domains of RNA polymerase sigma factors"/>
    <property type="match status" value="1"/>
</dbReference>
<dbReference type="PANTHER" id="PTHR30173:SF43">
    <property type="entry name" value="ECF RNA POLYMERASE SIGMA FACTOR SIGI-RELATED"/>
    <property type="match status" value="1"/>
</dbReference>
<dbReference type="Gene3D" id="3.10.450.50">
    <property type="match status" value="1"/>
</dbReference>
<name>A0A849C9Z3_9NOCA</name>
<evidence type="ECO:0000256" key="2">
    <source>
        <dbReference type="ARBA" id="ARBA00011344"/>
    </source>
</evidence>
<comment type="similarity">
    <text evidence="1">Belongs to the sigma-70 factor family. ECF subfamily.</text>
</comment>
<gene>
    <name evidence="9" type="ORF">HLB23_25185</name>
</gene>
<dbReference type="Pfam" id="PF04542">
    <property type="entry name" value="Sigma70_r2"/>
    <property type="match status" value="1"/>
</dbReference>
<dbReference type="NCBIfam" id="TIGR02937">
    <property type="entry name" value="sigma70-ECF"/>
    <property type="match status" value="1"/>
</dbReference>
<dbReference type="Pfam" id="PF08281">
    <property type="entry name" value="Sigma70_r4_2"/>
    <property type="match status" value="1"/>
</dbReference>
<reference evidence="9 10" key="1">
    <citation type="submission" date="2020-05" db="EMBL/GenBank/DDBJ databases">
        <title>MicrobeNet Type strains.</title>
        <authorList>
            <person name="Nicholson A.C."/>
        </authorList>
    </citation>
    <scope>NUCLEOTIDE SEQUENCE [LARGE SCALE GENOMIC DNA]</scope>
    <source>
        <strain evidence="9 10">JCM 3224</strain>
    </source>
</reference>
<comment type="subunit">
    <text evidence="2">Interacts transiently with the RNA polymerase catalytic core formed by RpoA, RpoB, RpoC and RpoZ (2 alpha, 1 beta, 1 beta' and 1 omega subunit) to form the RNA polymerase holoenzyme that can initiate transcription.</text>
</comment>
<dbReference type="InterPro" id="IPR013324">
    <property type="entry name" value="RNA_pol_sigma_r3/r4-like"/>
</dbReference>
<organism evidence="9 10">
    <name type="scientific">Nocardia uniformis</name>
    <dbReference type="NCBI Taxonomy" id="53432"/>
    <lineage>
        <taxon>Bacteria</taxon>
        <taxon>Bacillati</taxon>
        <taxon>Actinomycetota</taxon>
        <taxon>Actinomycetes</taxon>
        <taxon>Mycobacteriales</taxon>
        <taxon>Nocardiaceae</taxon>
        <taxon>Nocardia</taxon>
    </lineage>
</organism>
<keyword evidence="5" id="KW-0238">DNA-binding</keyword>
<evidence type="ECO:0000313" key="9">
    <source>
        <dbReference type="EMBL" id="NNH73115.1"/>
    </source>
</evidence>
<dbReference type="EMBL" id="JABELX010000009">
    <property type="protein sequence ID" value="NNH73115.1"/>
    <property type="molecule type" value="Genomic_DNA"/>
</dbReference>
<dbReference type="InterPro" id="IPR052704">
    <property type="entry name" value="ECF_Sigma-70_Domain"/>
</dbReference>
<evidence type="ECO:0000256" key="4">
    <source>
        <dbReference type="ARBA" id="ARBA00023082"/>
    </source>
</evidence>
<accession>A0A849C9Z3</accession>
<dbReference type="GO" id="GO:0003677">
    <property type="term" value="F:DNA binding"/>
    <property type="evidence" value="ECO:0007669"/>
    <property type="project" value="UniProtKB-KW"/>
</dbReference>
<evidence type="ECO:0000256" key="6">
    <source>
        <dbReference type="ARBA" id="ARBA00023163"/>
    </source>
</evidence>
<evidence type="ECO:0000259" key="7">
    <source>
        <dbReference type="Pfam" id="PF04542"/>
    </source>
</evidence>
<dbReference type="Proteomes" id="UP000586827">
    <property type="component" value="Unassembled WGS sequence"/>
</dbReference>
<evidence type="ECO:0000256" key="3">
    <source>
        <dbReference type="ARBA" id="ARBA00023015"/>
    </source>
</evidence>
<dbReference type="RefSeq" id="WP_067523387.1">
    <property type="nucleotide sequence ID" value="NZ_JABELX010000009.1"/>
</dbReference>
<evidence type="ECO:0000259" key="8">
    <source>
        <dbReference type="Pfam" id="PF08281"/>
    </source>
</evidence>
<dbReference type="SUPFAM" id="SSF88946">
    <property type="entry name" value="Sigma2 domain of RNA polymerase sigma factors"/>
    <property type="match status" value="1"/>
</dbReference>
<dbReference type="InterPro" id="IPR032710">
    <property type="entry name" value="NTF2-like_dom_sf"/>
</dbReference>
<dbReference type="Gene3D" id="1.10.1740.10">
    <property type="match status" value="1"/>
</dbReference>
<dbReference type="PANTHER" id="PTHR30173">
    <property type="entry name" value="SIGMA 19 FACTOR"/>
    <property type="match status" value="1"/>
</dbReference>
<proteinExistence type="inferred from homology"/>
<evidence type="ECO:0000256" key="1">
    <source>
        <dbReference type="ARBA" id="ARBA00010641"/>
    </source>
</evidence>
<sequence>MDRTEWLVEEFEGNRAHLRAVAYRMLGSVSDAEDAVQEVWIRLSRTDVSDVDNLAGWMTTAVSRVSLNVLQRRKSRREQLYGTVADDGAERATAMAPDEEVIMADSVGSALLVILDTLAPAERLAFVLHDMFAIPFDEIAAIIGRSSAATRQLASRARRRVRGVDQPAPIDVAQHGEIVDAFLRAARTGRFEALLELLDPDVALQADDTVVASGAAPELLGSDAVARTFTGRAHGARPVLIDRTPGAVWTVGGRPRIVFAFTIGHGRITGIEMIGDPERIGTMEFTDISGINNDR</sequence>
<keyword evidence="4" id="KW-0731">Sigma factor</keyword>
<feature type="domain" description="RNA polymerase sigma-70 region 2" evidence="7">
    <location>
        <begin position="12"/>
        <end position="74"/>
    </location>
</feature>
<keyword evidence="10" id="KW-1185">Reference proteome</keyword>
<dbReference type="InterPro" id="IPR007627">
    <property type="entry name" value="RNA_pol_sigma70_r2"/>
</dbReference>
<dbReference type="Gene3D" id="1.10.10.10">
    <property type="entry name" value="Winged helix-like DNA-binding domain superfamily/Winged helix DNA-binding domain"/>
    <property type="match status" value="1"/>
</dbReference>
<evidence type="ECO:0000313" key="10">
    <source>
        <dbReference type="Proteomes" id="UP000586827"/>
    </source>
</evidence>
<comment type="caution">
    <text evidence="9">The sequence shown here is derived from an EMBL/GenBank/DDBJ whole genome shotgun (WGS) entry which is preliminary data.</text>
</comment>
<dbReference type="InterPro" id="IPR013249">
    <property type="entry name" value="RNA_pol_sigma70_r4_t2"/>
</dbReference>
<dbReference type="InterPro" id="IPR036388">
    <property type="entry name" value="WH-like_DNA-bd_sf"/>
</dbReference>
<dbReference type="SUPFAM" id="SSF54427">
    <property type="entry name" value="NTF2-like"/>
    <property type="match status" value="1"/>
</dbReference>
<dbReference type="InterPro" id="IPR014284">
    <property type="entry name" value="RNA_pol_sigma-70_dom"/>
</dbReference>
<protein>
    <submittedName>
        <fullName evidence="9">Sigma-70 family RNA polymerase sigma factor</fullName>
    </submittedName>
</protein>
<dbReference type="AlphaFoldDB" id="A0A849C9Z3"/>
<dbReference type="GO" id="GO:0006352">
    <property type="term" value="P:DNA-templated transcription initiation"/>
    <property type="evidence" value="ECO:0007669"/>
    <property type="project" value="InterPro"/>
</dbReference>
<evidence type="ECO:0000256" key="5">
    <source>
        <dbReference type="ARBA" id="ARBA00023125"/>
    </source>
</evidence>
<dbReference type="InterPro" id="IPR013325">
    <property type="entry name" value="RNA_pol_sigma_r2"/>
</dbReference>
<keyword evidence="6" id="KW-0804">Transcription</keyword>
<feature type="domain" description="RNA polymerase sigma factor 70 region 4 type 2" evidence="8">
    <location>
        <begin position="110"/>
        <end position="160"/>
    </location>
</feature>
<dbReference type="GO" id="GO:0016987">
    <property type="term" value="F:sigma factor activity"/>
    <property type="evidence" value="ECO:0007669"/>
    <property type="project" value="UniProtKB-KW"/>
</dbReference>
<keyword evidence="3" id="KW-0805">Transcription regulation</keyword>